<feature type="compositionally biased region" description="Basic residues" evidence="1">
    <location>
        <begin position="1"/>
        <end position="12"/>
    </location>
</feature>
<dbReference type="AlphaFoldDB" id="A0A835A0C9"/>
<feature type="compositionally biased region" description="Basic and acidic residues" evidence="1">
    <location>
        <begin position="396"/>
        <end position="411"/>
    </location>
</feature>
<accession>A0A835A0C9</accession>
<sequence>MGARRSAARGKQRNHEVVAPLHDMPLEIDERHEQRHEKHQVVQRVPLPHALVRPGAKRVVPRGRQGGSPTRPPLVPGRPLIGAVNLSLSLSLLLSLSSSFLLPPCSTPNTAAAASASTSATPQPAPPPAPSLPATRHHPSAMPSLRRSRTSAAAPASRHQQAAKAAINGELPVPPLPLPSRPIKGPSSSSPPPPYHHHRAPPAIVDRPPRATSHPHDFLYLPHFTPLLISARAELPMSSSAAAHGPLLPHRNPRRNLPKWNPLVVLSLFPSLPAPLPSSLAGAPTPWLPPPSYALCGWRKKKRAIVRRAKELAAAPLRRAVIPPTVRPLYSGQTPCDSPVKKPTNAHLGGTPSGPARMPPHAMETKEEQHMRLEKWGKGIKDHVATEEEPVEEFGGEYREPKPEDPYHEQEFPEGFDDGKFNLTL</sequence>
<protein>
    <submittedName>
        <fullName evidence="2">Uncharacterized protein</fullName>
    </submittedName>
</protein>
<feature type="region of interest" description="Disordered" evidence="1">
    <location>
        <begin position="54"/>
        <end position="75"/>
    </location>
</feature>
<feature type="region of interest" description="Disordered" evidence="1">
    <location>
        <begin position="331"/>
        <end position="425"/>
    </location>
</feature>
<gene>
    <name evidence="2" type="ORF">HU200_066889</name>
</gene>
<dbReference type="Proteomes" id="UP000636709">
    <property type="component" value="Unassembled WGS sequence"/>
</dbReference>
<dbReference type="EMBL" id="JACEFO010003189">
    <property type="protein sequence ID" value="KAF8643405.1"/>
    <property type="molecule type" value="Genomic_DNA"/>
</dbReference>
<feature type="region of interest" description="Disordered" evidence="1">
    <location>
        <begin position="1"/>
        <end position="23"/>
    </location>
</feature>
<evidence type="ECO:0000313" key="2">
    <source>
        <dbReference type="EMBL" id="KAF8643405.1"/>
    </source>
</evidence>
<evidence type="ECO:0000256" key="1">
    <source>
        <dbReference type="SAM" id="MobiDB-lite"/>
    </source>
</evidence>
<organism evidence="2 3">
    <name type="scientific">Digitaria exilis</name>
    <dbReference type="NCBI Taxonomy" id="1010633"/>
    <lineage>
        <taxon>Eukaryota</taxon>
        <taxon>Viridiplantae</taxon>
        <taxon>Streptophyta</taxon>
        <taxon>Embryophyta</taxon>
        <taxon>Tracheophyta</taxon>
        <taxon>Spermatophyta</taxon>
        <taxon>Magnoliopsida</taxon>
        <taxon>Liliopsida</taxon>
        <taxon>Poales</taxon>
        <taxon>Poaceae</taxon>
        <taxon>PACMAD clade</taxon>
        <taxon>Panicoideae</taxon>
        <taxon>Panicodae</taxon>
        <taxon>Paniceae</taxon>
        <taxon>Anthephorinae</taxon>
        <taxon>Digitaria</taxon>
    </lineage>
</organism>
<feature type="region of interest" description="Disordered" evidence="1">
    <location>
        <begin position="108"/>
        <end position="211"/>
    </location>
</feature>
<feature type="compositionally biased region" description="Basic and acidic residues" evidence="1">
    <location>
        <begin position="363"/>
        <end position="386"/>
    </location>
</feature>
<name>A0A835A0C9_9POAL</name>
<feature type="compositionally biased region" description="Low complexity" evidence="1">
    <location>
        <begin position="150"/>
        <end position="166"/>
    </location>
</feature>
<feature type="compositionally biased region" description="Low complexity" evidence="1">
    <location>
        <begin position="108"/>
        <end position="122"/>
    </location>
</feature>
<proteinExistence type="predicted"/>
<reference evidence="2" key="1">
    <citation type="submission" date="2020-07" db="EMBL/GenBank/DDBJ databases">
        <title>Genome sequence and genetic diversity analysis of an under-domesticated orphan crop, white fonio (Digitaria exilis).</title>
        <authorList>
            <person name="Bennetzen J.L."/>
            <person name="Chen S."/>
            <person name="Ma X."/>
            <person name="Wang X."/>
            <person name="Yssel A.E.J."/>
            <person name="Chaluvadi S.R."/>
            <person name="Johnson M."/>
            <person name="Gangashetty P."/>
            <person name="Hamidou F."/>
            <person name="Sanogo M.D."/>
            <person name="Zwaenepoel A."/>
            <person name="Wallace J."/>
            <person name="Van De Peer Y."/>
            <person name="Van Deynze A."/>
        </authorList>
    </citation>
    <scope>NUCLEOTIDE SEQUENCE</scope>
    <source>
        <tissue evidence="2">Leaves</tissue>
    </source>
</reference>
<keyword evidence="3" id="KW-1185">Reference proteome</keyword>
<comment type="caution">
    <text evidence="2">The sequence shown here is derived from an EMBL/GenBank/DDBJ whole genome shotgun (WGS) entry which is preliminary data.</text>
</comment>
<evidence type="ECO:0000313" key="3">
    <source>
        <dbReference type="Proteomes" id="UP000636709"/>
    </source>
</evidence>